<dbReference type="SUPFAM" id="SSF56112">
    <property type="entry name" value="Protein kinase-like (PK-like)"/>
    <property type="match status" value="1"/>
</dbReference>
<comment type="caution">
    <text evidence="2">The sequence shown here is derived from an EMBL/GenBank/DDBJ whole genome shotgun (WGS) entry which is preliminary data.</text>
</comment>
<accession>A0A8H5JEX7</accession>
<feature type="domain" description="Protein kinase" evidence="1">
    <location>
        <begin position="157"/>
        <end position="394"/>
    </location>
</feature>
<keyword evidence="3" id="KW-1185">Reference proteome</keyword>
<dbReference type="OrthoDB" id="4062651at2759"/>
<dbReference type="GO" id="GO:0004672">
    <property type="term" value="F:protein kinase activity"/>
    <property type="evidence" value="ECO:0007669"/>
    <property type="project" value="InterPro"/>
</dbReference>
<dbReference type="Gene3D" id="1.10.510.10">
    <property type="entry name" value="Transferase(Phosphotransferase) domain 1"/>
    <property type="match status" value="1"/>
</dbReference>
<evidence type="ECO:0000259" key="1">
    <source>
        <dbReference type="PROSITE" id="PS50011"/>
    </source>
</evidence>
<dbReference type="InterPro" id="IPR011009">
    <property type="entry name" value="Kinase-like_dom_sf"/>
</dbReference>
<sequence length="394" mass="43979">MRAYPMLYVHTPPKHPYSLITYTSHLTGLGKMGDMVETEAMDDIAVYELHGGIGDGADMVLGFNGCLISVSISPSNGSFSKDTLGQEDRPLQDRFIDVIDKATVCQDDDEYEELVDEVLNVILDAGRPLFYQLISSHEERSLGKSLHHYLFPPFFHFRLEAPVPTGSVSIIPISSNETNTIHTVDAAPDQDFQGELEICQDSPRYTPKEIFTTEVFQRGAKSVTAAVQVHGQDMFCKSHVRAGGLFGTSEARELKCLSEMLKVFSPEAIRVPQLLGYIYHKETQQILGFLRQWVPGRRLSDAVATATTEKRQKWACQIRQSIELLHQNGLVWGDGKPSNIIIDDKDDAWLVDFGGGYTRGWVVEELVETKEGDEQALQKIIGLLSGEKHMSSFP</sequence>
<gene>
    <name evidence="2" type="ORF">FPHYL_8529</name>
</gene>
<organism evidence="2 3">
    <name type="scientific">Fusarium phyllophilum</name>
    <dbReference type="NCBI Taxonomy" id="47803"/>
    <lineage>
        <taxon>Eukaryota</taxon>
        <taxon>Fungi</taxon>
        <taxon>Dikarya</taxon>
        <taxon>Ascomycota</taxon>
        <taxon>Pezizomycotina</taxon>
        <taxon>Sordariomycetes</taxon>
        <taxon>Hypocreomycetidae</taxon>
        <taxon>Hypocreales</taxon>
        <taxon>Nectriaceae</taxon>
        <taxon>Fusarium</taxon>
        <taxon>Fusarium fujikuroi species complex</taxon>
    </lineage>
</organism>
<reference evidence="2 3" key="1">
    <citation type="submission" date="2020-05" db="EMBL/GenBank/DDBJ databases">
        <title>Identification and distribution of gene clusters putatively required for synthesis of sphingolipid metabolism inhibitors in phylogenetically diverse species of the filamentous fungus Fusarium.</title>
        <authorList>
            <person name="Kim H.-S."/>
            <person name="Busman M."/>
            <person name="Brown D.W."/>
            <person name="Divon H."/>
            <person name="Uhlig S."/>
            <person name="Proctor R.H."/>
        </authorList>
    </citation>
    <scope>NUCLEOTIDE SEQUENCE [LARGE SCALE GENOMIC DNA]</scope>
    <source>
        <strain evidence="2 3">NRRL 13617</strain>
    </source>
</reference>
<protein>
    <recommendedName>
        <fullName evidence="1">Protein kinase domain-containing protein</fullName>
    </recommendedName>
</protein>
<dbReference type="Proteomes" id="UP000582016">
    <property type="component" value="Unassembled WGS sequence"/>
</dbReference>
<dbReference type="InterPro" id="IPR000719">
    <property type="entry name" value="Prot_kinase_dom"/>
</dbReference>
<dbReference type="PROSITE" id="PS50011">
    <property type="entry name" value="PROTEIN_KINASE_DOM"/>
    <property type="match status" value="1"/>
</dbReference>
<dbReference type="EMBL" id="JAAOAQ010000328">
    <property type="protein sequence ID" value="KAF5554099.1"/>
    <property type="molecule type" value="Genomic_DNA"/>
</dbReference>
<dbReference type="AlphaFoldDB" id="A0A8H5JEX7"/>
<evidence type="ECO:0000313" key="2">
    <source>
        <dbReference type="EMBL" id="KAF5554099.1"/>
    </source>
</evidence>
<name>A0A8H5JEX7_9HYPO</name>
<dbReference type="GO" id="GO:0005524">
    <property type="term" value="F:ATP binding"/>
    <property type="evidence" value="ECO:0007669"/>
    <property type="project" value="InterPro"/>
</dbReference>
<evidence type="ECO:0000313" key="3">
    <source>
        <dbReference type="Proteomes" id="UP000582016"/>
    </source>
</evidence>
<proteinExistence type="predicted"/>
<dbReference type="Pfam" id="PF00069">
    <property type="entry name" value="Pkinase"/>
    <property type="match status" value="1"/>
</dbReference>